<name>L7K0B0_TRAHO</name>
<evidence type="ECO:0000313" key="2">
    <source>
        <dbReference type="Proteomes" id="UP000011185"/>
    </source>
</evidence>
<dbReference type="Proteomes" id="UP000011185">
    <property type="component" value="Unassembled WGS sequence"/>
</dbReference>
<dbReference type="VEuPathDB" id="MicrosporidiaDB:THOM_0446"/>
<dbReference type="HOGENOM" id="CLU_2446834_0_0_1"/>
<sequence length="90" mass="10460">VPFFKKLYQKVMGLNIIDLKFETNVYIDIFKYIFINLDDNKYFLGNVCGCIQDYSPEFLDVFKKMLTTNHNQIRSTRAINLPAAVTSNAI</sequence>
<dbReference type="EMBL" id="JH993836">
    <property type="protein sequence ID" value="ELQ76567.1"/>
    <property type="molecule type" value="Genomic_DNA"/>
</dbReference>
<accession>L7K0B0</accession>
<proteinExistence type="predicted"/>
<feature type="non-terminal residue" evidence="1">
    <location>
        <position position="1"/>
    </location>
</feature>
<keyword evidence="2" id="KW-1185">Reference proteome</keyword>
<organism evidence="1 2">
    <name type="scientific">Trachipleistophora hominis</name>
    <name type="common">Microsporidian parasite</name>
    <dbReference type="NCBI Taxonomy" id="72359"/>
    <lineage>
        <taxon>Eukaryota</taxon>
        <taxon>Fungi</taxon>
        <taxon>Fungi incertae sedis</taxon>
        <taxon>Microsporidia</taxon>
        <taxon>Pleistophoridae</taxon>
        <taxon>Trachipleistophora</taxon>
    </lineage>
</organism>
<dbReference type="InParanoid" id="L7K0B0"/>
<dbReference type="AlphaFoldDB" id="L7K0B0"/>
<reference evidence="1 2" key="1">
    <citation type="journal article" date="2012" name="PLoS Pathog.">
        <title>The genome of the obligate intracellular parasite Trachipleistophora hominis: new insights into microsporidian genome dynamics and reductive evolution.</title>
        <authorList>
            <person name="Heinz E."/>
            <person name="Williams T.A."/>
            <person name="Nakjang S."/>
            <person name="Noel C.J."/>
            <person name="Swan D.C."/>
            <person name="Goldberg A.V."/>
            <person name="Harris S.R."/>
            <person name="Weinmaier T."/>
            <person name="Markert S."/>
            <person name="Becher D."/>
            <person name="Bernhardt J."/>
            <person name="Dagan T."/>
            <person name="Hacker C."/>
            <person name="Lucocq J.M."/>
            <person name="Schweder T."/>
            <person name="Rattei T."/>
            <person name="Hall N."/>
            <person name="Hirt R.P."/>
            <person name="Embley T.M."/>
        </authorList>
    </citation>
    <scope>NUCLEOTIDE SEQUENCE [LARGE SCALE GENOMIC DNA]</scope>
</reference>
<evidence type="ECO:0000313" key="1">
    <source>
        <dbReference type="EMBL" id="ELQ76567.1"/>
    </source>
</evidence>
<protein>
    <submittedName>
        <fullName evidence="1">Putative LRR containing protein</fullName>
    </submittedName>
</protein>
<gene>
    <name evidence="1" type="ORF">THOM_0446</name>
</gene>